<feature type="domain" description="Pyrrolo-quinoline quinone repeat" evidence="8">
    <location>
        <begin position="522"/>
        <end position="580"/>
    </location>
</feature>
<evidence type="ECO:0000259" key="8">
    <source>
        <dbReference type="Pfam" id="PF01011"/>
    </source>
</evidence>
<reference evidence="9 10" key="1">
    <citation type="submission" date="2024-02" db="EMBL/GenBank/DDBJ databases">
        <title>Complete genome sequence of Pelagibacterium nitratireducens ZH15.</title>
        <authorList>
            <person name="Zhao L.H."/>
        </authorList>
    </citation>
    <scope>NUCLEOTIDE SEQUENCE [LARGE SCALE GENOMIC DNA]</scope>
    <source>
        <strain evidence="9 10">ZH15</strain>
    </source>
</reference>
<evidence type="ECO:0000313" key="10">
    <source>
        <dbReference type="Proteomes" id="UP001369958"/>
    </source>
</evidence>
<dbReference type="PANTHER" id="PTHR32303">
    <property type="entry name" value="QUINOPROTEIN ALCOHOL DEHYDROGENASE (CYTOCHROME C)"/>
    <property type="match status" value="1"/>
</dbReference>
<feature type="chain" id="PRO_5046999973" evidence="7">
    <location>
        <begin position="26"/>
        <end position="630"/>
    </location>
</feature>
<feature type="signal peptide" evidence="7">
    <location>
        <begin position="1"/>
        <end position="25"/>
    </location>
</feature>
<dbReference type="GO" id="GO:0016491">
    <property type="term" value="F:oxidoreductase activity"/>
    <property type="evidence" value="ECO:0007669"/>
    <property type="project" value="UniProtKB-KW"/>
</dbReference>
<dbReference type="SMART" id="SM00564">
    <property type="entry name" value="PQQ"/>
    <property type="match status" value="5"/>
</dbReference>
<evidence type="ECO:0000256" key="4">
    <source>
        <dbReference type="ARBA" id="ARBA00022891"/>
    </source>
</evidence>
<keyword evidence="5 9" id="KW-0560">Oxidoreductase</keyword>
<sequence length="630" mass="67502">MLKRYTSQGLLGIGIAVLLASSALAQDAPAGPEAPPGPSAPPGPAAPPTAGDAPQAPAAPVMIPDYQPVDATVLTDPDPADWPGYRRAYNGWGFSPLDQISVDNVDDLEPVWTVSTGYSEGHEAPPMVINGKMFVSTAGNQVLALDAATGEILWRYQRELPPDMLGSHPTNRGVGFWDDKVFFVSRDSVLVAIDAATGAEVWSATMEDYRNGYYSNLAPLVVDGNVIVGTSGGERGIRGYIAAYDAETGDEAWRTFLVPAPGEPGSETWPQPGDEFEDAWMTGGASSWITGQYDPETNLVYWGTGNGGPWMGDQRPGDNLYVTSVVALDPETGEIKGHFQYHPNDSFDWDEVAAPILVDLPNREGETVPGLVHASRSGVLWQLERTPEGPIEFISGAPYVDQNWIGSMDSETGYVEYAEGTKPGTGITGDFCPSFWGGKDWPPIAYSPDTNYVYIPANENMCTRMQGGTVVDYRPGASFTRGTQGDFSELYIVEGADHIGEVQAWDLSTGEMVWSHEFADSQNWGPLMATGGGLVFGGGTNDSMFRAFDAESGDIVWEQRVNSGVIGVPSTFEVEGRQYVAVQAGWGIDAASMQNRLASSYPDRFAPASTVPTGGVIWVFALPEDEASEG</sequence>
<keyword evidence="10" id="KW-1185">Reference proteome</keyword>
<evidence type="ECO:0000256" key="3">
    <source>
        <dbReference type="ARBA" id="ARBA00022723"/>
    </source>
</evidence>
<dbReference type="PANTHER" id="PTHR32303:SF20">
    <property type="entry name" value="QUINOPROTEIN ETHANOL DEHYDROGENASE"/>
    <property type="match status" value="1"/>
</dbReference>
<evidence type="ECO:0000256" key="5">
    <source>
        <dbReference type="ARBA" id="ARBA00023002"/>
    </source>
</evidence>
<dbReference type="EC" id="1.1.2.-" evidence="9"/>
<feature type="region of interest" description="Disordered" evidence="6">
    <location>
        <begin position="27"/>
        <end position="61"/>
    </location>
</feature>
<evidence type="ECO:0000313" key="9">
    <source>
        <dbReference type="EMBL" id="WWT33245.1"/>
    </source>
</evidence>
<organism evidence="9 10">
    <name type="scientific">Pelagibacterium nitratireducens</name>
    <dbReference type="NCBI Taxonomy" id="1046114"/>
    <lineage>
        <taxon>Bacteria</taxon>
        <taxon>Pseudomonadati</taxon>
        <taxon>Pseudomonadota</taxon>
        <taxon>Alphaproteobacteria</taxon>
        <taxon>Hyphomicrobiales</taxon>
        <taxon>Devosiaceae</taxon>
        <taxon>Pelagibacterium</taxon>
    </lineage>
</organism>
<proteinExistence type="inferred from homology"/>
<dbReference type="Gene3D" id="2.140.10.10">
    <property type="entry name" value="Quinoprotein alcohol dehydrogenase-like superfamily"/>
    <property type="match status" value="1"/>
</dbReference>
<keyword evidence="7" id="KW-0732">Signal</keyword>
<keyword evidence="4" id="KW-0634">PQQ</keyword>
<dbReference type="Pfam" id="PF01011">
    <property type="entry name" value="PQQ"/>
    <property type="match status" value="2"/>
</dbReference>
<evidence type="ECO:0000256" key="7">
    <source>
        <dbReference type="SAM" id="SignalP"/>
    </source>
</evidence>
<dbReference type="InterPro" id="IPR011047">
    <property type="entry name" value="Quinoprotein_ADH-like_sf"/>
</dbReference>
<dbReference type="InterPro" id="IPR002372">
    <property type="entry name" value="PQQ_rpt_dom"/>
</dbReference>
<evidence type="ECO:0000256" key="2">
    <source>
        <dbReference type="ARBA" id="ARBA00008156"/>
    </source>
</evidence>
<keyword evidence="3" id="KW-0479">Metal-binding</keyword>
<comment type="cofactor">
    <cofactor evidence="1">
        <name>pyrroloquinoline quinone</name>
        <dbReference type="ChEBI" id="CHEBI:58442"/>
    </cofactor>
</comment>
<dbReference type="NCBIfam" id="TIGR03075">
    <property type="entry name" value="PQQ_enz_alc_DH"/>
    <property type="match status" value="1"/>
</dbReference>
<feature type="domain" description="Pyrrolo-quinoline quinone repeat" evidence="8">
    <location>
        <begin position="82"/>
        <end position="391"/>
    </location>
</feature>
<dbReference type="InterPro" id="IPR017512">
    <property type="entry name" value="PQQ_MeOH/EtOH_DH"/>
</dbReference>
<dbReference type="Proteomes" id="UP001369958">
    <property type="component" value="Chromosome"/>
</dbReference>
<gene>
    <name evidence="9" type="ORF">V6617_01890</name>
</gene>
<feature type="compositionally biased region" description="Low complexity" evidence="6">
    <location>
        <begin position="48"/>
        <end position="60"/>
    </location>
</feature>
<dbReference type="InterPro" id="IPR018391">
    <property type="entry name" value="PQQ_b-propeller_rpt"/>
</dbReference>
<feature type="compositionally biased region" description="Pro residues" evidence="6">
    <location>
        <begin position="32"/>
        <end position="47"/>
    </location>
</feature>
<dbReference type="RefSeq" id="WP_338608699.1">
    <property type="nucleotide sequence ID" value="NZ_CP146275.1"/>
</dbReference>
<accession>A0ABZ2I210</accession>
<comment type="similarity">
    <text evidence="2">Belongs to the bacterial PQQ dehydrogenase family.</text>
</comment>
<evidence type="ECO:0000256" key="6">
    <source>
        <dbReference type="SAM" id="MobiDB-lite"/>
    </source>
</evidence>
<name>A0ABZ2I210_9HYPH</name>
<dbReference type="SUPFAM" id="SSF50998">
    <property type="entry name" value="Quinoprotein alcohol dehydrogenase-like"/>
    <property type="match status" value="1"/>
</dbReference>
<dbReference type="EMBL" id="CP146275">
    <property type="protein sequence ID" value="WWT33245.1"/>
    <property type="molecule type" value="Genomic_DNA"/>
</dbReference>
<evidence type="ECO:0000256" key="1">
    <source>
        <dbReference type="ARBA" id="ARBA00001931"/>
    </source>
</evidence>
<protein>
    <submittedName>
        <fullName evidence="9">PQQ-dependent dehydrogenase, methanol/ethanol family</fullName>
        <ecNumber evidence="9">1.1.2.-</ecNumber>
    </submittedName>
</protein>